<dbReference type="EMBL" id="PCRM01000034">
    <property type="protein sequence ID" value="PIP21534.1"/>
    <property type="molecule type" value="Genomic_DNA"/>
</dbReference>
<dbReference type="PANTHER" id="PTHR33317">
    <property type="entry name" value="POLYNUCLEOTIDYL TRANSFERASE, RIBONUCLEASE H-LIKE SUPERFAMILY PROTEIN"/>
    <property type="match status" value="1"/>
</dbReference>
<reference evidence="7 8" key="1">
    <citation type="submission" date="2017-09" db="EMBL/GenBank/DDBJ databases">
        <title>Depth-based differentiation of microbial function through sediment-hosted aquifers and enrichment of novel symbionts in the deep terrestrial subsurface.</title>
        <authorList>
            <person name="Probst A.J."/>
            <person name="Ladd B."/>
            <person name="Jarett J.K."/>
            <person name="Geller-Mcgrath D.E."/>
            <person name="Sieber C.M."/>
            <person name="Emerson J.B."/>
            <person name="Anantharaman K."/>
            <person name="Thomas B.C."/>
            <person name="Malmstrom R."/>
            <person name="Stieglmeier M."/>
            <person name="Klingl A."/>
            <person name="Woyke T."/>
            <person name="Ryan C.M."/>
            <person name="Banfield J.F."/>
        </authorList>
    </citation>
    <scope>NUCLEOTIDE SEQUENCE [LARGE SCALE GENOMIC DNA]</scope>
    <source>
        <strain evidence="7">CG23_combo_of_CG06-09_8_20_14_all_40_13</strain>
    </source>
</reference>
<evidence type="ECO:0000256" key="1">
    <source>
        <dbReference type="ARBA" id="ARBA00022490"/>
    </source>
</evidence>
<dbReference type="Proteomes" id="UP000231567">
    <property type="component" value="Unassembled WGS sequence"/>
</dbReference>
<protein>
    <recommendedName>
        <fullName evidence="5">Putative pre-16S rRNA nuclease</fullName>
        <ecNumber evidence="5">3.1.-.-</ecNumber>
    </recommendedName>
</protein>
<dbReference type="CDD" id="cd16964">
    <property type="entry name" value="YqgF"/>
    <property type="match status" value="1"/>
</dbReference>
<dbReference type="GO" id="GO:0005829">
    <property type="term" value="C:cytosol"/>
    <property type="evidence" value="ECO:0007669"/>
    <property type="project" value="TreeGrafter"/>
</dbReference>
<evidence type="ECO:0000256" key="4">
    <source>
        <dbReference type="ARBA" id="ARBA00022801"/>
    </source>
</evidence>
<comment type="subcellular location">
    <subcellularLocation>
        <location evidence="5">Cytoplasm</location>
    </subcellularLocation>
</comment>
<comment type="function">
    <text evidence="5">Could be a nuclease involved in processing of the 5'-end of pre-16S rRNA.</text>
</comment>
<evidence type="ECO:0000256" key="3">
    <source>
        <dbReference type="ARBA" id="ARBA00022722"/>
    </source>
</evidence>
<evidence type="ECO:0000313" key="7">
    <source>
        <dbReference type="EMBL" id="PIP21534.1"/>
    </source>
</evidence>
<comment type="caution">
    <text evidence="7">The sequence shown here is derived from an EMBL/GenBank/DDBJ whole genome shotgun (WGS) entry which is preliminary data.</text>
</comment>
<dbReference type="GO" id="GO:0000967">
    <property type="term" value="P:rRNA 5'-end processing"/>
    <property type="evidence" value="ECO:0007669"/>
    <property type="project" value="UniProtKB-UniRule"/>
</dbReference>
<sequence length="144" mass="16019">MSFLGLDVGDKKIGVAISHSEVLANEYATLENNPEIFEQISKICQSENMEKIVVGLPISASGEDSAQAKKTRQFAKNLQGKIDLPVILENETLTTMEAEQILCDEGLTVAQAKERVDQLSAKLILQQFLESQQEQKNRDLEEKI</sequence>
<dbReference type="GO" id="GO:0004518">
    <property type="term" value="F:nuclease activity"/>
    <property type="evidence" value="ECO:0007669"/>
    <property type="project" value="UniProtKB-KW"/>
</dbReference>
<dbReference type="SUPFAM" id="SSF53098">
    <property type="entry name" value="Ribonuclease H-like"/>
    <property type="match status" value="1"/>
</dbReference>
<dbReference type="GO" id="GO:0016788">
    <property type="term" value="F:hydrolase activity, acting on ester bonds"/>
    <property type="evidence" value="ECO:0007669"/>
    <property type="project" value="UniProtKB-UniRule"/>
</dbReference>
<dbReference type="InterPro" id="IPR005227">
    <property type="entry name" value="YqgF"/>
</dbReference>
<feature type="domain" description="YqgF/RNase H-like" evidence="6">
    <location>
        <begin position="1"/>
        <end position="98"/>
    </location>
</feature>
<evidence type="ECO:0000313" key="8">
    <source>
        <dbReference type="Proteomes" id="UP000231567"/>
    </source>
</evidence>
<dbReference type="EC" id="3.1.-.-" evidence="5"/>
<dbReference type="InterPro" id="IPR006641">
    <property type="entry name" value="YqgF/RNaseH-like_dom"/>
</dbReference>
<dbReference type="Pfam" id="PF03652">
    <property type="entry name" value="RuvX"/>
    <property type="match status" value="1"/>
</dbReference>
<organism evidence="7 8">
    <name type="scientific">Candidatus Nealsonbacteria bacterium CG23_combo_of_CG06-09_8_20_14_all_40_13</name>
    <dbReference type="NCBI Taxonomy" id="1974724"/>
    <lineage>
        <taxon>Bacteria</taxon>
        <taxon>Candidatus Nealsoniibacteriota</taxon>
    </lineage>
</organism>
<evidence type="ECO:0000256" key="5">
    <source>
        <dbReference type="HAMAP-Rule" id="MF_00651"/>
    </source>
</evidence>
<dbReference type="AlphaFoldDB" id="A0A2G9YQQ3"/>
<dbReference type="Gene3D" id="3.30.420.140">
    <property type="entry name" value="YqgF/RNase H-like domain"/>
    <property type="match status" value="1"/>
</dbReference>
<comment type="similarity">
    <text evidence="5">Belongs to the YqgF HJR family.</text>
</comment>
<keyword evidence="1 5" id="KW-0963">Cytoplasm</keyword>
<gene>
    <name evidence="7" type="ORF">COX39_02315</name>
</gene>
<keyword evidence="4 5" id="KW-0378">Hydrolase</keyword>
<proteinExistence type="inferred from homology"/>
<name>A0A2G9YQQ3_9BACT</name>
<evidence type="ECO:0000256" key="2">
    <source>
        <dbReference type="ARBA" id="ARBA00022517"/>
    </source>
</evidence>
<dbReference type="HAMAP" id="MF_00651">
    <property type="entry name" value="Nuclease_YqgF"/>
    <property type="match status" value="1"/>
</dbReference>
<keyword evidence="2 5" id="KW-0690">Ribosome biogenesis</keyword>
<dbReference type="NCBIfam" id="TIGR00250">
    <property type="entry name" value="RNAse_H_YqgF"/>
    <property type="match status" value="1"/>
</dbReference>
<dbReference type="InterPro" id="IPR037027">
    <property type="entry name" value="YqgF/RNaseH-like_dom_sf"/>
</dbReference>
<accession>A0A2G9YQQ3</accession>
<keyword evidence="3 5" id="KW-0540">Nuclease</keyword>
<dbReference type="SMART" id="SM00732">
    <property type="entry name" value="YqgFc"/>
    <property type="match status" value="1"/>
</dbReference>
<dbReference type="PANTHER" id="PTHR33317:SF4">
    <property type="entry name" value="POLYNUCLEOTIDYL TRANSFERASE, RIBONUCLEASE H-LIKE SUPERFAMILY PROTEIN"/>
    <property type="match status" value="1"/>
</dbReference>
<dbReference type="InterPro" id="IPR012337">
    <property type="entry name" value="RNaseH-like_sf"/>
</dbReference>
<evidence type="ECO:0000259" key="6">
    <source>
        <dbReference type="SMART" id="SM00732"/>
    </source>
</evidence>